<dbReference type="EMBL" id="MU275927">
    <property type="protein sequence ID" value="KAI0046389.1"/>
    <property type="molecule type" value="Genomic_DNA"/>
</dbReference>
<name>A0ACB8RQ47_9AGAM</name>
<gene>
    <name evidence="1" type="ORF">FA95DRAFT_1560166</name>
</gene>
<reference evidence="1" key="1">
    <citation type="submission" date="2021-02" db="EMBL/GenBank/DDBJ databases">
        <authorList>
            <consortium name="DOE Joint Genome Institute"/>
            <person name="Ahrendt S."/>
            <person name="Looney B.P."/>
            <person name="Miyauchi S."/>
            <person name="Morin E."/>
            <person name="Drula E."/>
            <person name="Courty P.E."/>
            <person name="Chicoki N."/>
            <person name="Fauchery L."/>
            <person name="Kohler A."/>
            <person name="Kuo A."/>
            <person name="Labutti K."/>
            <person name="Pangilinan J."/>
            <person name="Lipzen A."/>
            <person name="Riley R."/>
            <person name="Andreopoulos W."/>
            <person name="He G."/>
            <person name="Johnson J."/>
            <person name="Barry K.W."/>
            <person name="Grigoriev I.V."/>
            <person name="Nagy L."/>
            <person name="Hibbett D."/>
            <person name="Henrissat B."/>
            <person name="Matheny P.B."/>
            <person name="Labbe J."/>
            <person name="Martin F."/>
        </authorList>
    </citation>
    <scope>NUCLEOTIDE SEQUENCE</scope>
    <source>
        <strain evidence="1">FP105234-sp</strain>
    </source>
</reference>
<dbReference type="Proteomes" id="UP000814033">
    <property type="component" value="Unassembled WGS sequence"/>
</dbReference>
<protein>
    <submittedName>
        <fullName evidence="1">Uncharacterized protein</fullName>
    </submittedName>
</protein>
<accession>A0ACB8RQ47</accession>
<proteinExistence type="predicted"/>
<evidence type="ECO:0000313" key="1">
    <source>
        <dbReference type="EMBL" id="KAI0046389.1"/>
    </source>
</evidence>
<keyword evidence="2" id="KW-1185">Reference proteome</keyword>
<organism evidence="1 2">
    <name type="scientific">Auriscalpium vulgare</name>
    <dbReference type="NCBI Taxonomy" id="40419"/>
    <lineage>
        <taxon>Eukaryota</taxon>
        <taxon>Fungi</taxon>
        <taxon>Dikarya</taxon>
        <taxon>Basidiomycota</taxon>
        <taxon>Agaricomycotina</taxon>
        <taxon>Agaricomycetes</taxon>
        <taxon>Russulales</taxon>
        <taxon>Auriscalpiaceae</taxon>
        <taxon>Auriscalpium</taxon>
    </lineage>
</organism>
<evidence type="ECO:0000313" key="2">
    <source>
        <dbReference type="Proteomes" id="UP000814033"/>
    </source>
</evidence>
<comment type="caution">
    <text evidence="1">The sequence shown here is derived from an EMBL/GenBank/DDBJ whole genome shotgun (WGS) entry which is preliminary data.</text>
</comment>
<sequence length="68" mass="7640">MQQRSPTAPRAILYRPAKYQITHITRTPVDRAETLAPVASTSSSTLNRDIAMLERLMMALVQADRTVK</sequence>
<reference evidence="1" key="2">
    <citation type="journal article" date="2022" name="New Phytol.">
        <title>Evolutionary transition to the ectomycorrhizal habit in the genomes of a hyperdiverse lineage of mushroom-forming fungi.</title>
        <authorList>
            <person name="Looney B."/>
            <person name="Miyauchi S."/>
            <person name="Morin E."/>
            <person name="Drula E."/>
            <person name="Courty P.E."/>
            <person name="Kohler A."/>
            <person name="Kuo A."/>
            <person name="LaButti K."/>
            <person name="Pangilinan J."/>
            <person name="Lipzen A."/>
            <person name="Riley R."/>
            <person name="Andreopoulos W."/>
            <person name="He G."/>
            <person name="Johnson J."/>
            <person name="Nolan M."/>
            <person name="Tritt A."/>
            <person name="Barry K.W."/>
            <person name="Grigoriev I.V."/>
            <person name="Nagy L.G."/>
            <person name="Hibbett D."/>
            <person name="Henrissat B."/>
            <person name="Matheny P.B."/>
            <person name="Labbe J."/>
            <person name="Martin F.M."/>
        </authorList>
    </citation>
    <scope>NUCLEOTIDE SEQUENCE</scope>
    <source>
        <strain evidence="1">FP105234-sp</strain>
    </source>
</reference>